<protein>
    <submittedName>
        <fullName evidence="2">Uncharacterized protein</fullName>
    </submittedName>
</protein>
<accession>A0A1L8SVJ5</accession>
<keyword evidence="3" id="KW-1185">Reference proteome</keyword>
<organism evidence="2 3">
    <name type="scientific">Enterococcus devriesei</name>
    <dbReference type="NCBI Taxonomy" id="319970"/>
    <lineage>
        <taxon>Bacteria</taxon>
        <taxon>Bacillati</taxon>
        <taxon>Bacillota</taxon>
        <taxon>Bacilli</taxon>
        <taxon>Lactobacillales</taxon>
        <taxon>Enterococcaceae</taxon>
        <taxon>Enterococcus</taxon>
    </lineage>
</organism>
<keyword evidence="1" id="KW-1133">Transmembrane helix</keyword>
<feature type="transmembrane region" description="Helical" evidence="1">
    <location>
        <begin position="7"/>
        <end position="24"/>
    </location>
</feature>
<keyword evidence="1" id="KW-0812">Transmembrane</keyword>
<reference evidence="2 3" key="1">
    <citation type="submission" date="2014-12" db="EMBL/GenBank/DDBJ databases">
        <title>Draft genome sequences of 29 type strains of Enterococci.</title>
        <authorList>
            <person name="Zhong Z."/>
            <person name="Sun Z."/>
            <person name="Liu W."/>
            <person name="Zhang W."/>
            <person name="Zhang H."/>
        </authorList>
    </citation>
    <scope>NUCLEOTIDE SEQUENCE [LARGE SCALE GENOMIC DNA]</scope>
    <source>
        <strain evidence="2 3">DSM 22802</strain>
    </source>
</reference>
<dbReference type="EMBL" id="JXKM01000004">
    <property type="protein sequence ID" value="OJG36101.1"/>
    <property type="molecule type" value="Genomic_DNA"/>
</dbReference>
<evidence type="ECO:0000313" key="3">
    <source>
        <dbReference type="Proteomes" id="UP000183700"/>
    </source>
</evidence>
<feature type="transmembrane region" description="Helical" evidence="1">
    <location>
        <begin position="30"/>
        <end position="47"/>
    </location>
</feature>
<gene>
    <name evidence="2" type="ORF">RV00_GL002245</name>
</gene>
<sequence>MQKISNSVVVFVLFGILFLVWAVLWDHKFYLYFSSVICFFYAFRNYSDKKST</sequence>
<keyword evidence="1" id="KW-0472">Membrane</keyword>
<dbReference type="Proteomes" id="UP000183700">
    <property type="component" value="Unassembled WGS sequence"/>
</dbReference>
<comment type="caution">
    <text evidence="2">The sequence shown here is derived from an EMBL/GenBank/DDBJ whole genome shotgun (WGS) entry which is preliminary data.</text>
</comment>
<dbReference type="AlphaFoldDB" id="A0A1L8SVJ5"/>
<proteinExistence type="predicted"/>
<evidence type="ECO:0000313" key="2">
    <source>
        <dbReference type="EMBL" id="OJG36101.1"/>
    </source>
</evidence>
<evidence type="ECO:0000256" key="1">
    <source>
        <dbReference type="SAM" id="Phobius"/>
    </source>
</evidence>
<name>A0A1L8SVJ5_9ENTE</name>